<dbReference type="PANTHER" id="PTHR11795:SF450">
    <property type="entry name" value="ABC TRANSPORTER PERMEASE PROTEIN"/>
    <property type="match status" value="1"/>
</dbReference>
<dbReference type="AlphaFoldDB" id="A0A4R2HG13"/>
<dbReference type="GO" id="GO:0005886">
    <property type="term" value="C:plasma membrane"/>
    <property type="evidence" value="ECO:0007669"/>
    <property type="project" value="UniProtKB-SubCell"/>
</dbReference>
<protein>
    <submittedName>
        <fullName evidence="10">Branched-chain amino acid transport system permease protein</fullName>
    </submittedName>
</protein>
<keyword evidence="4 9" id="KW-0812">Transmembrane</keyword>
<evidence type="ECO:0000256" key="2">
    <source>
        <dbReference type="ARBA" id="ARBA00022448"/>
    </source>
</evidence>
<feature type="transmembrane region" description="Helical" evidence="9">
    <location>
        <begin position="29"/>
        <end position="49"/>
    </location>
</feature>
<keyword evidence="2" id="KW-0813">Transport</keyword>
<feature type="transmembrane region" description="Helical" evidence="9">
    <location>
        <begin position="262"/>
        <end position="284"/>
    </location>
</feature>
<dbReference type="Pfam" id="PF02653">
    <property type="entry name" value="BPD_transp_2"/>
    <property type="match status" value="1"/>
</dbReference>
<name>A0A4R2HG13_9ACTN</name>
<proteinExistence type="inferred from homology"/>
<keyword evidence="3" id="KW-1003">Cell membrane</keyword>
<evidence type="ECO:0000256" key="1">
    <source>
        <dbReference type="ARBA" id="ARBA00004651"/>
    </source>
</evidence>
<feature type="transmembrane region" description="Helical" evidence="9">
    <location>
        <begin position="190"/>
        <end position="210"/>
    </location>
</feature>
<evidence type="ECO:0000313" key="11">
    <source>
        <dbReference type="Proteomes" id="UP000294508"/>
    </source>
</evidence>
<evidence type="ECO:0000256" key="4">
    <source>
        <dbReference type="ARBA" id="ARBA00022692"/>
    </source>
</evidence>
<keyword evidence="11" id="KW-1185">Reference proteome</keyword>
<evidence type="ECO:0000256" key="5">
    <source>
        <dbReference type="ARBA" id="ARBA00022970"/>
    </source>
</evidence>
<evidence type="ECO:0000256" key="3">
    <source>
        <dbReference type="ARBA" id="ARBA00022475"/>
    </source>
</evidence>
<gene>
    <name evidence="10" type="ORF">EV652_10654</name>
</gene>
<evidence type="ECO:0000256" key="8">
    <source>
        <dbReference type="ARBA" id="ARBA00037998"/>
    </source>
</evidence>
<dbReference type="InterPro" id="IPR001851">
    <property type="entry name" value="ABC_transp_permease"/>
</dbReference>
<comment type="similarity">
    <text evidence="8">Belongs to the binding-protein-dependent transport system permease family. LivHM subfamily.</text>
</comment>
<dbReference type="InterPro" id="IPR052157">
    <property type="entry name" value="BCAA_transport_permease"/>
</dbReference>
<dbReference type="RefSeq" id="WP_132210300.1">
    <property type="nucleotide sequence ID" value="NZ_SLWN01000006.1"/>
</dbReference>
<feature type="transmembrane region" description="Helical" evidence="9">
    <location>
        <begin position="230"/>
        <end position="250"/>
    </location>
</feature>
<evidence type="ECO:0000256" key="6">
    <source>
        <dbReference type="ARBA" id="ARBA00022989"/>
    </source>
</evidence>
<dbReference type="PANTHER" id="PTHR11795">
    <property type="entry name" value="BRANCHED-CHAIN AMINO ACID TRANSPORT SYSTEM PERMEASE PROTEIN LIVH"/>
    <property type="match status" value="1"/>
</dbReference>
<feature type="transmembrane region" description="Helical" evidence="9">
    <location>
        <begin position="61"/>
        <end position="83"/>
    </location>
</feature>
<keyword evidence="7 9" id="KW-0472">Membrane</keyword>
<evidence type="ECO:0000313" key="10">
    <source>
        <dbReference type="EMBL" id="TCO28072.1"/>
    </source>
</evidence>
<sequence length="298" mass="30627">MAQLLQLLVSGVSLGAVYALLALGFVVVYKASGVVNFAHPALLMVGAYVTARLSAAGDVPFWAAVLAGIGGGAAVSLVIQLLLVSPVARRSVVAASIMTIGVDVVVQTEINRRIGADILPMGDPWQNSVITVAGLTIPQTRIVALVVGLMLITAFFAWFKLSTWGIAMRAVAEDPETAALMGVRRSRVSALAWGLAGLLAAVAGLFVTVFPAPGLEPVTATVALRAFPAAIIGGLDSTGGAVVGGLVVGMAEVLTQGYASELSFLGLGFHSAMPYVVMVLVLLARPSGLFGTRELHRV</sequence>
<dbReference type="Proteomes" id="UP000294508">
    <property type="component" value="Unassembled WGS sequence"/>
</dbReference>
<evidence type="ECO:0000256" key="7">
    <source>
        <dbReference type="ARBA" id="ARBA00023136"/>
    </source>
</evidence>
<comment type="caution">
    <text evidence="10">The sequence shown here is derived from an EMBL/GenBank/DDBJ whole genome shotgun (WGS) entry which is preliminary data.</text>
</comment>
<comment type="subcellular location">
    <subcellularLocation>
        <location evidence="1">Cell membrane</location>
        <topology evidence="1">Multi-pass membrane protein</topology>
    </subcellularLocation>
</comment>
<dbReference type="EMBL" id="SLWN01000006">
    <property type="protein sequence ID" value="TCO28072.1"/>
    <property type="molecule type" value="Genomic_DNA"/>
</dbReference>
<dbReference type="GO" id="GO:0022857">
    <property type="term" value="F:transmembrane transporter activity"/>
    <property type="evidence" value="ECO:0007669"/>
    <property type="project" value="InterPro"/>
</dbReference>
<dbReference type="CDD" id="cd06582">
    <property type="entry name" value="TM_PBP1_LivH_like"/>
    <property type="match status" value="1"/>
</dbReference>
<organism evidence="10 11">
    <name type="scientific">Kribbella steppae</name>
    <dbReference type="NCBI Taxonomy" id="2512223"/>
    <lineage>
        <taxon>Bacteria</taxon>
        <taxon>Bacillati</taxon>
        <taxon>Actinomycetota</taxon>
        <taxon>Actinomycetes</taxon>
        <taxon>Propionibacteriales</taxon>
        <taxon>Kribbellaceae</taxon>
        <taxon>Kribbella</taxon>
    </lineage>
</organism>
<feature type="transmembrane region" description="Helical" evidence="9">
    <location>
        <begin position="142"/>
        <end position="159"/>
    </location>
</feature>
<reference evidence="10 11" key="1">
    <citation type="journal article" date="2015" name="Stand. Genomic Sci.">
        <title>Genomic Encyclopedia of Bacterial and Archaeal Type Strains, Phase III: the genomes of soil and plant-associated and newly described type strains.</title>
        <authorList>
            <person name="Whitman W.B."/>
            <person name="Woyke T."/>
            <person name="Klenk H.P."/>
            <person name="Zhou Y."/>
            <person name="Lilburn T.G."/>
            <person name="Beck B.J."/>
            <person name="De Vos P."/>
            <person name="Vandamme P."/>
            <person name="Eisen J.A."/>
            <person name="Garrity G."/>
            <person name="Hugenholtz P."/>
            <person name="Kyrpides N.C."/>
        </authorList>
    </citation>
    <scope>NUCLEOTIDE SEQUENCE [LARGE SCALE GENOMIC DNA]</scope>
    <source>
        <strain evidence="10 11">VKM Ac-2572</strain>
    </source>
</reference>
<keyword evidence="6 9" id="KW-1133">Transmembrane helix</keyword>
<keyword evidence="5" id="KW-0029">Amino-acid transport</keyword>
<dbReference type="GO" id="GO:0006865">
    <property type="term" value="P:amino acid transport"/>
    <property type="evidence" value="ECO:0007669"/>
    <property type="project" value="UniProtKB-KW"/>
</dbReference>
<accession>A0A4R2HG13</accession>
<dbReference type="OrthoDB" id="9807115at2"/>
<evidence type="ECO:0000256" key="9">
    <source>
        <dbReference type="SAM" id="Phobius"/>
    </source>
</evidence>